<dbReference type="GO" id="GO:0004519">
    <property type="term" value="F:endonuclease activity"/>
    <property type="evidence" value="ECO:0007669"/>
    <property type="project" value="UniProtKB-KW"/>
</dbReference>
<dbReference type="AlphaFoldDB" id="A0A9X7W3X1"/>
<protein>
    <submittedName>
        <fullName evidence="2">Endonuclease/exonuclease/phosphatase family protein</fullName>
    </submittedName>
</protein>
<dbReference type="InterPro" id="IPR051916">
    <property type="entry name" value="GPI-anchor_lipid_remodeler"/>
</dbReference>
<dbReference type="Pfam" id="PF03372">
    <property type="entry name" value="Exo_endo_phos"/>
    <property type="match status" value="1"/>
</dbReference>
<dbReference type="PANTHER" id="PTHR14859">
    <property type="entry name" value="CALCOFLUOR WHITE HYPERSENSITIVE PROTEIN PRECURSOR"/>
    <property type="match status" value="1"/>
</dbReference>
<sequence length="308" mass="34919">MVYATFNIWNRDTKRDLRVKAIRLALEEIDADIVALQEVWSDGNSSVVEQVGVKSGYRYMEFRQYPDDPKEGLAFLSKHPIESVSAIWATVSAQQMAIRAVFLIGEVRLAATNVHLDWRSILSREQEVVALDRLLTDQYSEDTYEVLCGDFNSLSESRIHRFLTGRQSLGNRTTLWTDIAEYYANRTGSNPPVTSANQLVVKKAQTPRNGSIASIELERQYSNSNEKEYKVFYWSNDEEVEAFVVEPVKPGHYPLLLNLHGGFAAPRGLSKSSVYGYTADTAYYNAVPNTVNVFPEYQGYMDSHDSRS</sequence>
<dbReference type="Gene3D" id="3.60.10.10">
    <property type="entry name" value="Endonuclease/exonuclease/phosphatase"/>
    <property type="match status" value="1"/>
</dbReference>
<evidence type="ECO:0000313" key="3">
    <source>
        <dbReference type="Proteomes" id="UP000663505"/>
    </source>
</evidence>
<keyword evidence="3" id="KW-1185">Reference proteome</keyword>
<reference evidence="2 3" key="1">
    <citation type="submission" date="2021-02" db="EMBL/GenBank/DDBJ databases">
        <title>Alicyclobacillus curvatus sp. nov. and Alicyclobacillus mengziensis sp. nov., two acidophilic bacteria isolated from acid mine drainage.</title>
        <authorList>
            <person name="Huang Y."/>
        </authorList>
    </citation>
    <scope>NUCLEOTIDE SEQUENCE [LARGE SCALE GENOMIC DNA]</scope>
    <source>
        <strain evidence="2 3">S30H14</strain>
    </source>
</reference>
<evidence type="ECO:0000259" key="1">
    <source>
        <dbReference type="Pfam" id="PF03372"/>
    </source>
</evidence>
<keyword evidence="2" id="KW-0378">Hydrolase</keyword>
<dbReference type="GO" id="GO:0016020">
    <property type="term" value="C:membrane"/>
    <property type="evidence" value="ECO:0007669"/>
    <property type="project" value="GOC"/>
</dbReference>
<evidence type="ECO:0000313" key="2">
    <source>
        <dbReference type="EMBL" id="QSO49874.1"/>
    </source>
</evidence>
<dbReference type="EMBL" id="CP071182">
    <property type="protein sequence ID" value="QSO49874.1"/>
    <property type="molecule type" value="Genomic_DNA"/>
</dbReference>
<accession>A0A9X7W3X1</accession>
<dbReference type="Proteomes" id="UP000663505">
    <property type="component" value="Chromosome"/>
</dbReference>
<keyword evidence="2" id="KW-0540">Nuclease</keyword>
<keyword evidence="2" id="KW-0255">Endonuclease</keyword>
<gene>
    <name evidence="2" type="ORF">JZ786_13745</name>
</gene>
<proteinExistence type="predicted"/>
<feature type="domain" description="Endonuclease/exonuclease/phosphatase" evidence="1">
    <location>
        <begin position="4"/>
        <end position="187"/>
    </location>
</feature>
<name>A0A9X7W3X1_9BACL</name>
<organism evidence="2 3">
    <name type="scientific">Alicyclobacillus mengziensis</name>
    <dbReference type="NCBI Taxonomy" id="2931921"/>
    <lineage>
        <taxon>Bacteria</taxon>
        <taxon>Bacillati</taxon>
        <taxon>Bacillota</taxon>
        <taxon>Bacilli</taxon>
        <taxon>Bacillales</taxon>
        <taxon>Alicyclobacillaceae</taxon>
        <taxon>Alicyclobacillus</taxon>
    </lineage>
</organism>
<dbReference type="SUPFAM" id="SSF56219">
    <property type="entry name" value="DNase I-like"/>
    <property type="match status" value="1"/>
</dbReference>
<dbReference type="InterPro" id="IPR005135">
    <property type="entry name" value="Endo/exonuclease/phosphatase"/>
</dbReference>
<dbReference type="PANTHER" id="PTHR14859:SF1">
    <property type="entry name" value="PGAP2-INTERACTING PROTEIN"/>
    <property type="match status" value="1"/>
</dbReference>
<dbReference type="InterPro" id="IPR036691">
    <property type="entry name" value="Endo/exonu/phosph_ase_sf"/>
</dbReference>
<dbReference type="GO" id="GO:0006506">
    <property type="term" value="P:GPI anchor biosynthetic process"/>
    <property type="evidence" value="ECO:0007669"/>
    <property type="project" value="TreeGrafter"/>
</dbReference>
<dbReference type="KEGG" id="afx:JZ786_13745"/>